<proteinExistence type="predicted"/>
<evidence type="ECO:0000313" key="2">
    <source>
        <dbReference type="Proteomes" id="UP000075324"/>
    </source>
</evidence>
<dbReference type="AlphaFoldDB" id="A0A150N3P8"/>
<evidence type="ECO:0000313" key="1">
    <source>
        <dbReference type="EMBL" id="KYD31329.1"/>
    </source>
</evidence>
<reference evidence="1 2" key="1">
    <citation type="submission" date="2016-01" db="EMBL/GenBank/DDBJ databases">
        <title>Draft Genome Sequences of Seven Thermophilic Sporeformers Isolated from Foods.</title>
        <authorList>
            <person name="Berendsen E.M."/>
            <person name="Wells-Bennik M.H."/>
            <person name="Krawcyk A.O."/>
            <person name="De Jong A."/>
            <person name="Holsappel S."/>
            <person name="Eijlander R.T."/>
            <person name="Kuipers O.P."/>
        </authorList>
    </citation>
    <scope>NUCLEOTIDE SEQUENCE [LARGE SCALE GENOMIC DNA]</scope>
    <source>
        <strain evidence="1 2">B4110</strain>
    </source>
</reference>
<sequence length="42" mass="4819">MVISIFRGNFVGNGKISVDADEFYVTIKQKQMFLFLLKGECM</sequence>
<organism evidence="1 2">
    <name type="scientific">Parageobacillus toebii</name>
    <dbReference type="NCBI Taxonomy" id="153151"/>
    <lineage>
        <taxon>Bacteria</taxon>
        <taxon>Bacillati</taxon>
        <taxon>Bacillota</taxon>
        <taxon>Bacilli</taxon>
        <taxon>Bacillales</taxon>
        <taxon>Anoxybacillaceae</taxon>
        <taxon>Parageobacillus</taxon>
    </lineage>
</organism>
<dbReference type="EMBL" id="LQYW01000041">
    <property type="protein sequence ID" value="KYD31329.1"/>
    <property type="molecule type" value="Genomic_DNA"/>
</dbReference>
<comment type="caution">
    <text evidence="1">The sequence shown here is derived from an EMBL/GenBank/DDBJ whole genome shotgun (WGS) entry which is preliminary data.</text>
</comment>
<name>A0A150N3P8_9BACL</name>
<accession>A0A150N3P8</accession>
<protein>
    <submittedName>
        <fullName evidence="1">Uncharacterized protein</fullName>
    </submittedName>
</protein>
<dbReference type="Proteomes" id="UP000075324">
    <property type="component" value="Unassembled WGS sequence"/>
</dbReference>
<gene>
    <name evidence="1" type="ORF">B4110_1783</name>
</gene>